<evidence type="ECO:0000313" key="10">
    <source>
        <dbReference type="EMBL" id="KAK0445391.1"/>
    </source>
</evidence>
<gene>
    <name evidence="10" type="ORF">EV421DRAFT_1708385</name>
</gene>
<dbReference type="Proteomes" id="UP001175226">
    <property type="component" value="Unassembled WGS sequence"/>
</dbReference>
<comment type="function">
    <text evidence="6">Component of the NuA4 histone acetyltransferase complex which is involved in transcriptional activation of selected genes principally by acetylation of nucleosomal histone H4 and H2A. The NuA4 complex is also involved in DNA repair. Involved in gene silencing by neighboring heterochromatin, blockage of the silencing spreading along the chromosome, and required for cell cycle progression through G2/M.</text>
</comment>
<protein>
    <recommendedName>
        <fullName evidence="7">Enhancer of polycomb-like protein</fullName>
    </recommendedName>
</protein>
<accession>A0AA39JPC9</accession>
<dbReference type="InterPro" id="IPR019542">
    <property type="entry name" value="Enhancer_polycomb-like_N"/>
</dbReference>
<dbReference type="GO" id="GO:0035267">
    <property type="term" value="C:NuA4 histone acetyltransferase complex"/>
    <property type="evidence" value="ECO:0007669"/>
    <property type="project" value="InterPro"/>
</dbReference>
<feature type="region of interest" description="Disordered" evidence="8">
    <location>
        <begin position="155"/>
        <end position="193"/>
    </location>
</feature>
<evidence type="ECO:0000256" key="2">
    <source>
        <dbReference type="ARBA" id="ARBA00008035"/>
    </source>
</evidence>
<feature type="region of interest" description="Disordered" evidence="8">
    <location>
        <begin position="761"/>
        <end position="787"/>
    </location>
</feature>
<evidence type="ECO:0000256" key="3">
    <source>
        <dbReference type="ARBA" id="ARBA00023015"/>
    </source>
</evidence>
<evidence type="ECO:0000256" key="6">
    <source>
        <dbReference type="ARBA" id="ARBA00025513"/>
    </source>
</evidence>
<dbReference type="AlphaFoldDB" id="A0AA39JPC9"/>
<comment type="subcellular location">
    <subcellularLocation>
        <location evidence="1 7">Nucleus</location>
    </subcellularLocation>
</comment>
<feature type="compositionally biased region" description="Low complexity" evidence="8">
    <location>
        <begin position="507"/>
        <end position="519"/>
    </location>
</feature>
<evidence type="ECO:0000256" key="7">
    <source>
        <dbReference type="RuleBase" id="RU361124"/>
    </source>
</evidence>
<feature type="domain" description="Enhancer of polycomb-like N-terminal" evidence="9">
    <location>
        <begin position="14"/>
        <end position="208"/>
    </location>
</feature>
<dbReference type="EMBL" id="JAUEPT010000016">
    <property type="protein sequence ID" value="KAK0445391.1"/>
    <property type="molecule type" value="Genomic_DNA"/>
</dbReference>
<dbReference type="GO" id="GO:0005634">
    <property type="term" value="C:nucleus"/>
    <property type="evidence" value="ECO:0007669"/>
    <property type="project" value="UniProtKB-SubCell"/>
</dbReference>
<dbReference type="GO" id="GO:0006357">
    <property type="term" value="P:regulation of transcription by RNA polymerase II"/>
    <property type="evidence" value="ECO:0007669"/>
    <property type="project" value="InterPro"/>
</dbReference>
<keyword evidence="3 7" id="KW-0805">Transcription regulation</keyword>
<evidence type="ECO:0000259" key="9">
    <source>
        <dbReference type="Pfam" id="PF10513"/>
    </source>
</evidence>
<comment type="similarity">
    <text evidence="2 7">Belongs to the enhancer of polycomb family.</text>
</comment>
<feature type="region of interest" description="Disordered" evidence="8">
    <location>
        <begin position="1"/>
        <end position="20"/>
    </location>
</feature>
<reference evidence="10" key="1">
    <citation type="submission" date="2023-06" db="EMBL/GenBank/DDBJ databases">
        <authorList>
            <consortium name="Lawrence Berkeley National Laboratory"/>
            <person name="Ahrendt S."/>
            <person name="Sahu N."/>
            <person name="Indic B."/>
            <person name="Wong-Bajracharya J."/>
            <person name="Merenyi Z."/>
            <person name="Ke H.-M."/>
            <person name="Monk M."/>
            <person name="Kocsube S."/>
            <person name="Drula E."/>
            <person name="Lipzen A."/>
            <person name="Balint B."/>
            <person name="Henrissat B."/>
            <person name="Andreopoulos B."/>
            <person name="Martin F.M."/>
            <person name="Harder C.B."/>
            <person name="Rigling D."/>
            <person name="Ford K.L."/>
            <person name="Foster G.D."/>
            <person name="Pangilinan J."/>
            <person name="Papanicolaou A."/>
            <person name="Barry K."/>
            <person name="LaButti K."/>
            <person name="Viragh M."/>
            <person name="Koriabine M."/>
            <person name="Yan M."/>
            <person name="Riley R."/>
            <person name="Champramary S."/>
            <person name="Plett K.L."/>
            <person name="Tsai I.J."/>
            <person name="Slot J."/>
            <person name="Sipos G."/>
            <person name="Plett J."/>
            <person name="Nagy L.G."/>
            <person name="Grigoriev I.V."/>
        </authorList>
    </citation>
    <scope>NUCLEOTIDE SEQUENCE</scope>
    <source>
        <strain evidence="10">FPL87.14</strain>
    </source>
</reference>
<keyword evidence="5 7" id="KW-0539">Nucleus</keyword>
<name>A0AA39JPC9_9AGAR</name>
<evidence type="ECO:0000313" key="11">
    <source>
        <dbReference type="Proteomes" id="UP001175226"/>
    </source>
</evidence>
<dbReference type="PANTHER" id="PTHR14898">
    <property type="entry name" value="ENHANCER OF POLYCOMB"/>
    <property type="match status" value="1"/>
</dbReference>
<organism evidence="10 11">
    <name type="scientific">Armillaria borealis</name>
    <dbReference type="NCBI Taxonomy" id="47425"/>
    <lineage>
        <taxon>Eukaryota</taxon>
        <taxon>Fungi</taxon>
        <taxon>Dikarya</taxon>
        <taxon>Basidiomycota</taxon>
        <taxon>Agaricomycotina</taxon>
        <taxon>Agaricomycetes</taxon>
        <taxon>Agaricomycetidae</taxon>
        <taxon>Agaricales</taxon>
        <taxon>Marasmiineae</taxon>
        <taxon>Physalacriaceae</taxon>
        <taxon>Armillaria</taxon>
    </lineage>
</organism>
<proteinExistence type="inferred from homology"/>
<keyword evidence="11" id="KW-1185">Reference proteome</keyword>
<evidence type="ECO:0000256" key="8">
    <source>
        <dbReference type="SAM" id="MobiDB-lite"/>
    </source>
</evidence>
<feature type="region of interest" description="Disordered" evidence="8">
    <location>
        <begin position="677"/>
        <end position="698"/>
    </location>
</feature>
<evidence type="ECO:0000256" key="5">
    <source>
        <dbReference type="ARBA" id="ARBA00023242"/>
    </source>
</evidence>
<feature type="region of interest" description="Disordered" evidence="8">
    <location>
        <begin position="496"/>
        <end position="557"/>
    </location>
</feature>
<evidence type="ECO:0000256" key="4">
    <source>
        <dbReference type="ARBA" id="ARBA00023163"/>
    </source>
</evidence>
<dbReference type="InterPro" id="IPR024943">
    <property type="entry name" value="Enhancer_polycomb"/>
</dbReference>
<comment type="caution">
    <text evidence="10">The sequence shown here is derived from an EMBL/GenBank/DDBJ whole genome shotgun (WGS) entry which is preliminary data.</text>
</comment>
<feature type="compositionally biased region" description="Low complexity" evidence="8">
    <location>
        <begin position="683"/>
        <end position="693"/>
    </location>
</feature>
<evidence type="ECO:0000256" key="1">
    <source>
        <dbReference type="ARBA" id="ARBA00004123"/>
    </source>
</evidence>
<keyword evidence="4 7" id="KW-0804">Transcription</keyword>
<dbReference type="Pfam" id="PF10513">
    <property type="entry name" value="EPL1"/>
    <property type="match status" value="1"/>
</dbReference>
<sequence>MGRPQPPLPSSRNRNRITNKSRLKIVRGDVAVEPIILDEDEEKNRLLQSVAGVDQDDANEHHLQQVLSAASFRSQTVRSAEVGKSQGSSSVFIPTPDSTGVVDNYESLYPANRWSDPVPYIFSSLTVEECVSGDLAHGATYYMDEKDEEWLSKNNEEARGVGTSSQAALNSSTRTSARSTKAKGKESDNNSPIEISEDQFELVMGLFELITHEETEYLHHVRIPLSRTLQHSQLLRQSLSGGMPFPDFSNYQDTFANELSPTHFSAFKVPSWVPPPSQLLRIARLIYPHWKERRLERGGLRITPILNYDEQDTLNESYVCFRQREVKAVRKTRASQANSSDKLAALSKQLADPLDIANRVLEREKHKSASIQLNKAVWERRLALVELKRKNPSLGDKTDVDLLVDKEKPIKKPEPRAPRISTTKRESIAPTPIIRVERAEPAIRPSKRLCILSEEIESAMQRVRTNNAAQNMEDNAHYAPLPSYASRLFKFMPPSNASSSRLGAATASDSDSEANPSSSRQAMPIRLRTGRGGRMHVDRRGINRRNYQPSHPDNAMDVDEDRRMEERWRFDADDEPVVSAGGSDEQDRILVDDYDVKYLRHSMRIMADVDQAVMNDQSIVVHRDGAREMVVPFRLGIPATVGPRHPIQTPRPPPISTPIAIQQAPQATVTNNTRLPSTVQSHTATPTPTPTTTNGGGRAAITMPHIDTPKGDVQDGRTVNGLSLQQLQQLKSAFATTSPEMAKYIPPAMRPQWTNLATPVTQSSDTAAADMRNGSRTPVLPVTTQSY</sequence>